<feature type="domain" description="J" evidence="3">
    <location>
        <begin position="5"/>
        <end position="66"/>
    </location>
</feature>
<comment type="caution">
    <text evidence="4">The sequence shown here is derived from an EMBL/GenBank/DDBJ whole genome shotgun (WGS) entry which is preliminary data.</text>
</comment>
<dbReference type="Gene3D" id="1.10.287.110">
    <property type="entry name" value="DnaJ domain"/>
    <property type="match status" value="1"/>
</dbReference>
<dbReference type="EMBL" id="CAMXCT020006527">
    <property type="protein sequence ID" value="CAL1168733.1"/>
    <property type="molecule type" value="Genomic_DNA"/>
</dbReference>
<dbReference type="PROSITE" id="PS50076">
    <property type="entry name" value="DNAJ_2"/>
    <property type="match status" value="1"/>
</dbReference>
<dbReference type="Proteomes" id="UP001152797">
    <property type="component" value="Unassembled WGS sequence"/>
</dbReference>
<evidence type="ECO:0000313" key="4">
    <source>
        <dbReference type="EMBL" id="CAI4015358.1"/>
    </source>
</evidence>
<dbReference type="CDD" id="cd06257">
    <property type="entry name" value="DnaJ"/>
    <property type="match status" value="1"/>
</dbReference>
<dbReference type="EMBL" id="CAMXCT030006527">
    <property type="protein sequence ID" value="CAL4802670.1"/>
    <property type="molecule type" value="Genomic_DNA"/>
</dbReference>
<proteinExistence type="predicted"/>
<feature type="compositionally biased region" description="Basic residues" evidence="2">
    <location>
        <begin position="83"/>
        <end position="95"/>
    </location>
</feature>
<feature type="region of interest" description="Disordered" evidence="2">
    <location>
        <begin position="68"/>
        <end position="128"/>
    </location>
</feature>
<dbReference type="Pfam" id="PF00226">
    <property type="entry name" value="DnaJ"/>
    <property type="match status" value="1"/>
</dbReference>
<dbReference type="PANTHER" id="PTHR24074">
    <property type="entry name" value="CO-CHAPERONE PROTEIN DJLA"/>
    <property type="match status" value="1"/>
</dbReference>
<name>A0A9P1GJI1_9DINO</name>
<dbReference type="SUPFAM" id="SSF46565">
    <property type="entry name" value="Chaperone J-domain"/>
    <property type="match status" value="1"/>
</dbReference>
<feature type="compositionally biased region" description="Polar residues" evidence="2">
    <location>
        <begin position="111"/>
        <end position="128"/>
    </location>
</feature>
<protein>
    <submittedName>
        <fullName evidence="5">DnaJ protein-like 2</fullName>
    </submittedName>
</protein>
<dbReference type="OrthoDB" id="448419at2759"/>
<dbReference type="InterPro" id="IPR001623">
    <property type="entry name" value="DnaJ_domain"/>
</dbReference>
<dbReference type="SMART" id="SM00271">
    <property type="entry name" value="DnaJ"/>
    <property type="match status" value="1"/>
</dbReference>
<reference evidence="4" key="1">
    <citation type="submission" date="2022-10" db="EMBL/GenBank/DDBJ databases">
        <authorList>
            <person name="Chen Y."/>
            <person name="Dougan E. K."/>
            <person name="Chan C."/>
            <person name="Rhodes N."/>
            <person name="Thang M."/>
        </authorList>
    </citation>
    <scope>NUCLEOTIDE SEQUENCE</scope>
</reference>
<evidence type="ECO:0000313" key="5">
    <source>
        <dbReference type="EMBL" id="CAL4802670.1"/>
    </source>
</evidence>
<keyword evidence="1" id="KW-0175">Coiled coil</keyword>
<evidence type="ECO:0000256" key="2">
    <source>
        <dbReference type="SAM" id="MobiDB-lite"/>
    </source>
</evidence>
<organism evidence="4">
    <name type="scientific">Cladocopium goreaui</name>
    <dbReference type="NCBI Taxonomy" id="2562237"/>
    <lineage>
        <taxon>Eukaryota</taxon>
        <taxon>Sar</taxon>
        <taxon>Alveolata</taxon>
        <taxon>Dinophyceae</taxon>
        <taxon>Suessiales</taxon>
        <taxon>Symbiodiniaceae</taxon>
        <taxon>Cladocopium</taxon>
    </lineage>
</organism>
<gene>
    <name evidence="4" type="ORF">C1SCF055_LOCUS40192</name>
</gene>
<evidence type="ECO:0000259" key="3">
    <source>
        <dbReference type="PROSITE" id="PS50076"/>
    </source>
</evidence>
<dbReference type="InterPro" id="IPR050817">
    <property type="entry name" value="DjlA_DnaK_co-chaperone"/>
</dbReference>
<sequence length="1445" mass="164041">MSQESLYGVLLVDRNATLDEIKLAFKKRALQVHPDKGGSKEAFHLVYQALETLADPEARRKYDNGLAASKPAAVQHPPQGGTGHKKKTSKKRAHHTAMPQKPPKSRKKQTADGTSTEPAAPETQQSKQTKLLIKIRDLLKQLPRDVRNEVITEQFSQKQRLILEKWMVDASSGQPRGKDEGPLQILDPTDHTCKVLALPATSMNCSPATFGTSQKQRAKRKMRKQKRDSHGKMHSKGGYLRKNGRASYTAQICFDSIEMHTRNCNLQTGLEFLMVLTAVKQKMRDSAATDVSFEERLRDALASSAKEHGKDPADLKISFMNLQAAGFFIGADLKTPSLRTIEKLGRTRRCLEVFRQYAKNIGARNIYWQYSPAHLQDAWERFQKAVADAWEIAGVNGAAILKKIRALHEARSELRTTQLQRWERGHMAMQDKNKHRPRKLRQRNVLAHLERRERRQMALQDKNKHRPRKLQEHLNLGKFPSENRSSTQLALKRLLVRWGRMLNLEARFVDKERRRVLQQRKARRRKAREERRQLEALNRTRLREERLRRAALRKRMRTDLTMEDILGQKSMRKCLVSVKPNGKRGPRICSRASLSELESLRTILKESGESDVDKLKALSKKPPKAERNGRPNHVATPQRKELGEVPDTAARGMHAQEEVAAENEGMPQGEPIQVAAENQDMPQGEPIQAWHGACSCQHVPVSCHTFLWQEVAAENQDMPQGEPIQAWHGACSCQHVPVSCHTFLWQEVAAENQDMPQGEPIQAWHGACSCQHVPVSCHTFLWQEVAAETQDMPQGEPIQAWHGACSCQHVPVSCHTFLWQEVAAENQDMPQGEPIQDAATTLTPAELAALAAARARHVPQNRGNIGRANFKKSLECCVCNRKKHDVKWETRLLPQSGRPMTWRLCAVSGASPVSKLSPCDVDSSLCSSEKEMITGKLRDTWLNSPKSLVSLLDDAVCSGGLASAKQMRALGYNAVRATLAKSSVAASRTCVVKEKQPDGTIVRMRKQRRTLTAQLSTIYRRHTRIMNSSETEEKLNILKTYLWVTHEKDHAATHRNAPEPWKVQHEEGQLVKELKLHLSIVQSYEWHILAAAREQASMRRSIETLEPGTCYFQADFSENIGVPIAHEETSDMWHGAARKTLSVFGVYLRQWIENQVKTRIVLYVSEVLEKSALFASLLIRKAVEKEVLNKGKLKKLIFVFDAGNHFRSYEAAHNTMIYIPLQYKQPCVTRYLVEKHGKGPCDAQIFSPMRRFLKQACLRPDFFAENERQVVAALKEQAAKEQAANPDGPEWVIEVPTLPARRPAAKVITMHNCQINRSYCFESLLSKSAASGVQIRNWIFSDSGSFARLNFSVEEKAPEFAEWKKGYFQDPSWQKPPLELGCDNAITRKYQSQKDRPSTRPDMKKKPARTVASLCLRDERQLASHLAKKKRKYKAWQPDDSDISL</sequence>
<dbReference type="EMBL" id="CAMXCT010006527">
    <property type="protein sequence ID" value="CAI4015358.1"/>
    <property type="molecule type" value="Genomic_DNA"/>
</dbReference>
<keyword evidence="6" id="KW-1185">Reference proteome</keyword>
<reference evidence="5 6" key="2">
    <citation type="submission" date="2024-05" db="EMBL/GenBank/DDBJ databases">
        <authorList>
            <person name="Chen Y."/>
            <person name="Shah S."/>
            <person name="Dougan E. K."/>
            <person name="Thang M."/>
            <person name="Chan C."/>
        </authorList>
    </citation>
    <scope>NUCLEOTIDE SEQUENCE [LARGE SCALE GENOMIC DNA]</scope>
</reference>
<dbReference type="InterPro" id="IPR036869">
    <property type="entry name" value="J_dom_sf"/>
</dbReference>
<feature type="compositionally biased region" description="Basic residues" evidence="2">
    <location>
        <begin position="216"/>
        <end position="235"/>
    </location>
</feature>
<accession>A0A9P1GJI1</accession>
<feature type="compositionally biased region" description="Basic and acidic residues" evidence="2">
    <location>
        <begin position="1392"/>
        <end position="1405"/>
    </location>
</feature>
<evidence type="ECO:0000256" key="1">
    <source>
        <dbReference type="SAM" id="Coils"/>
    </source>
</evidence>
<feature type="region of interest" description="Disordered" evidence="2">
    <location>
        <begin position="207"/>
        <end position="240"/>
    </location>
</feature>
<feature type="region of interest" description="Disordered" evidence="2">
    <location>
        <begin position="1390"/>
        <end position="1410"/>
    </location>
</feature>
<feature type="coiled-coil region" evidence="1">
    <location>
        <begin position="517"/>
        <end position="547"/>
    </location>
</feature>
<feature type="region of interest" description="Disordered" evidence="2">
    <location>
        <begin position="613"/>
        <end position="647"/>
    </location>
</feature>
<evidence type="ECO:0000313" key="6">
    <source>
        <dbReference type="Proteomes" id="UP001152797"/>
    </source>
</evidence>